<dbReference type="RefSeq" id="WP_128534432.1">
    <property type="nucleotide sequence ID" value="NZ_SBIW01000006.1"/>
</dbReference>
<evidence type="ECO:0000259" key="13">
    <source>
        <dbReference type="Pfam" id="PF07715"/>
    </source>
</evidence>
<evidence type="ECO:0000256" key="5">
    <source>
        <dbReference type="ARBA" id="ARBA00022729"/>
    </source>
</evidence>
<feature type="domain" description="TonB-dependent receptor-like beta-barrel" evidence="12">
    <location>
        <begin position="449"/>
        <end position="829"/>
    </location>
</feature>
<comment type="similarity">
    <text evidence="9 10">Belongs to the TonB-dependent receptor family.</text>
</comment>
<evidence type="ECO:0000313" key="15">
    <source>
        <dbReference type="Proteomes" id="UP000286701"/>
    </source>
</evidence>
<dbReference type="SUPFAM" id="SSF49464">
    <property type="entry name" value="Carboxypeptidase regulatory domain-like"/>
    <property type="match status" value="1"/>
</dbReference>
<dbReference type="InterPro" id="IPR023997">
    <property type="entry name" value="TonB-dep_OMP_SusC/RagA_CS"/>
</dbReference>
<evidence type="ECO:0000256" key="11">
    <source>
        <dbReference type="SAM" id="SignalP"/>
    </source>
</evidence>
<evidence type="ECO:0000256" key="3">
    <source>
        <dbReference type="ARBA" id="ARBA00022452"/>
    </source>
</evidence>
<dbReference type="InterPro" id="IPR036942">
    <property type="entry name" value="Beta-barrel_TonB_sf"/>
</dbReference>
<evidence type="ECO:0000256" key="6">
    <source>
        <dbReference type="ARBA" id="ARBA00023077"/>
    </source>
</evidence>
<accession>A0A444MMV5</accession>
<dbReference type="OrthoDB" id="9768177at2"/>
<dbReference type="PROSITE" id="PS52016">
    <property type="entry name" value="TONB_DEPENDENT_REC_3"/>
    <property type="match status" value="1"/>
</dbReference>
<keyword evidence="14" id="KW-0675">Receptor</keyword>
<dbReference type="InterPro" id="IPR023996">
    <property type="entry name" value="TonB-dep_OMP_SusC/RagA"/>
</dbReference>
<keyword evidence="7 9" id="KW-0472">Membrane</keyword>
<keyword evidence="3 9" id="KW-1134">Transmembrane beta strand</keyword>
<dbReference type="InterPro" id="IPR039426">
    <property type="entry name" value="TonB-dep_rcpt-like"/>
</dbReference>
<dbReference type="NCBIfam" id="TIGR04056">
    <property type="entry name" value="OMP_RagA_SusC"/>
    <property type="match status" value="1"/>
</dbReference>
<comment type="caution">
    <text evidence="14">The sequence shown here is derived from an EMBL/GenBank/DDBJ whole genome shotgun (WGS) entry which is preliminary data.</text>
</comment>
<evidence type="ECO:0000256" key="4">
    <source>
        <dbReference type="ARBA" id="ARBA00022692"/>
    </source>
</evidence>
<dbReference type="Pfam" id="PF00593">
    <property type="entry name" value="TonB_dep_Rec_b-barrel"/>
    <property type="match status" value="1"/>
</dbReference>
<evidence type="ECO:0000256" key="1">
    <source>
        <dbReference type="ARBA" id="ARBA00004571"/>
    </source>
</evidence>
<evidence type="ECO:0000256" key="8">
    <source>
        <dbReference type="ARBA" id="ARBA00023237"/>
    </source>
</evidence>
<keyword evidence="8 9" id="KW-0998">Cell outer membrane</keyword>
<dbReference type="Gene3D" id="2.170.130.10">
    <property type="entry name" value="TonB-dependent receptor, plug domain"/>
    <property type="match status" value="1"/>
</dbReference>
<sequence length="1067" mass="115126">MFKSLLLKGRVLCLLLCCMVSSLVVTAQTKHTGRIIGSDDKLPVVGATVRVKGTTTGTQTDVNGQFTLSVSAGNVLVVSYLGYTTQEVTVGSSDNISVTLQASNNTLNEVVVTGYTSQRKKDISGAVATVDVAQAIKVPASSSDQLLQGQASGVTVVTQGSPGAGAQILVRGISNLANSSPLIVIDGVQGGDLGNVNPNDIESISVLKDAGSAAIYGIAGGNGVVIVTTKKGKQGKSTITYDGYYGTQRPLGGNPFDVLNAQDYLTLVKKVDPKNSLFLADGSVAAYGAQGPGVKGNFAAGASQVDPTKYRYDPFNPNNDYLIQKYDNGQGTDWFHAVFKPASMQQHTISAQGANDKNAYYFSAGYLNQQGTLLNTYFKRATTRINTTFNIKDHFRVGENASLFYTLSPNGQGTIPGGNQGEGNSISEVYRIEPQIPIYDISGKQYGGTWAGPTSLGNAVNPVATQDRQKYNTVKNWNIQGTVFAEADFLKHFTVRTALSGTINNQERYAIGYRPYDSGEGHGGTESFNEQASYYNNYNWSNTLVYNQVFGKHSINFLAGYEQREQFGRGVGGNVVSLPSLDPAFVTISGGTGAITAFSYNAQPITHQSFFGKLDYIYNDRYILSATIRRDGSSVFAPGHNIGYFPSVSLAWRVTEEDFAKGINWLNSLKIRGSYGVGGYDRNVMDQASSNAYSLYNLNKGSSFYDIGGTSNSIQQGYFNSTIGNASTTWERDYVANFGFDAILFNKLDLSIEYYQKRSTKLLFNPSLPATTGGASQPFINTGEVRNKGIDASLNYRDKIGSDLGITVGLSLTSYKNKVYDIPNPLQSVGSRIGTIAQQAEGHPIGSFYGYDVIGYFASAADVAASPTQADAAPGRFKYRDVNGDKKINADDRTYFGDPNPDFTYGLNLGLNYKGFDLSANFYGSQGNDNFNYVKYWTNFYSSLTGNKGNDLLYNSWTPTNLNPKAPIAEAASTFSSAGVVNSYYLENGSFLKLKQVQVGYTFKGGLKQIGADKLNVYIQAVNPFTITKYTGLDPELQAVTGNSSGVDFGNYPSTERKFILGVRVTF</sequence>
<dbReference type="EMBL" id="SBIW01000006">
    <property type="protein sequence ID" value="RWY51013.1"/>
    <property type="molecule type" value="Genomic_DNA"/>
</dbReference>
<dbReference type="Gene3D" id="2.40.170.20">
    <property type="entry name" value="TonB-dependent receptor, beta-barrel domain"/>
    <property type="match status" value="1"/>
</dbReference>
<dbReference type="InterPro" id="IPR008969">
    <property type="entry name" value="CarboxyPept-like_regulatory"/>
</dbReference>
<feature type="signal peptide" evidence="11">
    <location>
        <begin position="1"/>
        <end position="27"/>
    </location>
</feature>
<dbReference type="InterPro" id="IPR000531">
    <property type="entry name" value="Beta-barrel_TonB"/>
</dbReference>
<keyword evidence="15" id="KW-1185">Reference proteome</keyword>
<name>A0A444MMV5_9SPHI</name>
<dbReference type="GO" id="GO:0009279">
    <property type="term" value="C:cell outer membrane"/>
    <property type="evidence" value="ECO:0007669"/>
    <property type="project" value="UniProtKB-SubCell"/>
</dbReference>
<evidence type="ECO:0000256" key="10">
    <source>
        <dbReference type="RuleBase" id="RU003357"/>
    </source>
</evidence>
<evidence type="ECO:0000259" key="12">
    <source>
        <dbReference type="Pfam" id="PF00593"/>
    </source>
</evidence>
<organism evidence="14 15">
    <name type="scientific">Mucilaginibacter gilvus</name>
    <dbReference type="NCBI Taxonomy" id="2305909"/>
    <lineage>
        <taxon>Bacteria</taxon>
        <taxon>Pseudomonadati</taxon>
        <taxon>Bacteroidota</taxon>
        <taxon>Sphingobacteriia</taxon>
        <taxon>Sphingobacteriales</taxon>
        <taxon>Sphingobacteriaceae</taxon>
        <taxon>Mucilaginibacter</taxon>
    </lineage>
</organism>
<dbReference type="PROSITE" id="PS01156">
    <property type="entry name" value="TONB_DEPENDENT_REC_2"/>
    <property type="match status" value="1"/>
</dbReference>
<gene>
    <name evidence="14" type="ORF">EPL05_13150</name>
</gene>
<evidence type="ECO:0000256" key="9">
    <source>
        <dbReference type="PROSITE-ProRule" id="PRU01360"/>
    </source>
</evidence>
<dbReference type="Pfam" id="PF07715">
    <property type="entry name" value="Plug"/>
    <property type="match status" value="1"/>
</dbReference>
<dbReference type="InterPro" id="IPR012910">
    <property type="entry name" value="Plug_dom"/>
</dbReference>
<keyword evidence="2 9" id="KW-0813">Transport</keyword>
<keyword evidence="5 11" id="KW-0732">Signal</keyword>
<dbReference type="Proteomes" id="UP000286701">
    <property type="component" value="Unassembled WGS sequence"/>
</dbReference>
<feature type="chain" id="PRO_5019229616" evidence="11">
    <location>
        <begin position="28"/>
        <end position="1067"/>
    </location>
</feature>
<proteinExistence type="inferred from homology"/>
<dbReference type="Gene3D" id="2.60.40.1120">
    <property type="entry name" value="Carboxypeptidase-like, regulatory domain"/>
    <property type="match status" value="1"/>
</dbReference>
<evidence type="ECO:0000313" key="14">
    <source>
        <dbReference type="EMBL" id="RWY51013.1"/>
    </source>
</evidence>
<keyword evidence="6 10" id="KW-0798">TonB box</keyword>
<protein>
    <submittedName>
        <fullName evidence="14">TonB-dependent receptor</fullName>
    </submittedName>
</protein>
<reference evidence="14 15" key="1">
    <citation type="submission" date="2019-01" db="EMBL/GenBank/DDBJ databases">
        <title>Mucilaginibacter antarcticum sp. nov., isolated from antarctic soil.</title>
        <authorList>
            <person name="Yan Y.-Q."/>
            <person name="Du Z.-J."/>
        </authorList>
    </citation>
    <scope>NUCLEOTIDE SEQUENCE [LARGE SCALE GENOMIC DNA]</scope>
    <source>
        <strain evidence="14 15">F01003</strain>
    </source>
</reference>
<keyword evidence="4 9" id="KW-0812">Transmembrane</keyword>
<dbReference type="InterPro" id="IPR037066">
    <property type="entry name" value="Plug_dom_sf"/>
</dbReference>
<dbReference type="SUPFAM" id="SSF56935">
    <property type="entry name" value="Porins"/>
    <property type="match status" value="1"/>
</dbReference>
<dbReference type="Pfam" id="PF13715">
    <property type="entry name" value="CarbopepD_reg_2"/>
    <property type="match status" value="1"/>
</dbReference>
<dbReference type="AlphaFoldDB" id="A0A444MMV5"/>
<feature type="domain" description="TonB-dependent receptor plug" evidence="13">
    <location>
        <begin position="120"/>
        <end position="224"/>
    </location>
</feature>
<evidence type="ECO:0000256" key="2">
    <source>
        <dbReference type="ARBA" id="ARBA00022448"/>
    </source>
</evidence>
<dbReference type="InterPro" id="IPR010917">
    <property type="entry name" value="TonB_rcpt_CS"/>
</dbReference>
<dbReference type="NCBIfam" id="TIGR04057">
    <property type="entry name" value="SusC_RagA_signa"/>
    <property type="match status" value="1"/>
</dbReference>
<comment type="subcellular location">
    <subcellularLocation>
        <location evidence="1 9">Cell outer membrane</location>
        <topology evidence="1 9">Multi-pass membrane protein</topology>
    </subcellularLocation>
</comment>
<evidence type="ECO:0000256" key="7">
    <source>
        <dbReference type="ARBA" id="ARBA00023136"/>
    </source>
</evidence>